<dbReference type="AlphaFoldDB" id="I3T105"/>
<reference evidence="1" key="1">
    <citation type="submission" date="2012-05" db="EMBL/GenBank/DDBJ databases">
        <authorList>
            <person name="Krishnakumar V."/>
            <person name="Cheung F."/>
            <person name="Xiao Y."/>
            <person name="Chan A."/>
            <person name="Moskal W.A."/>
            <person name="Town C.D."/>
        </authorList>
    </citation>
    <scope>NUCLEOTIDE SEQUENCE</scope>
</reference>
<sequence length="82" mass="9288">MMASCLHGVGIKGELLDTQLRPRLKTFPAKSKHFPMLTLFRRLLVVGTVWLLMITEKLMLGVEMNMVSVVKNLSARMTMVDL</sequence>
<proteinExistence type="evidence at transcript level"/>
<name>I3T105_MEDTR</name>
<dbReference type="EMBL" id="BT137362">
    <property type="protein sequence ID" value="AFK37157.1"/>
    <property type="molecule type" value="mRNA"/>
</dbReference>
<organism evidence="1">
    <name type="scientific">Medicago truncatula</name>
    <name type="common">Barrel medic</name>
    <name type="synonym">Medicago tribuloides</name>
    <dbReference type="NCBI Taxonomy" id="3880"/>
    <lineage>
        <taxon>Eukaryota</taxon>
        <taxon>Viridiplantae</taxon>
        <taxon>Streptophyta</taxon>
        <taxon>Embryophyta</taxon>
        <taxon>Tracheophyta</taxon>
        <taxon>Spermatophyta</taxon>
        <taxon>Magnoliopsida</taxon>
        <taxon>eudicotyledons</taxon>
        <taxon>Gunneridae</taxon>
        <taxon>Pentapetalae</taxon>
        <taxon>rosids</taxon>
        <taxon>fabids</taxon>
        <taxon>Fabales</taxon>
        <taxon>Fabaceae</taxon>
        <taxon>Papilionoideae</taxon>
        <taxon>50 kb inversion clade</taxon>
        <taxon>NPAAA clade</taxon>
        <taxon>Hologalegina</taxon>
        <taxon>IRL clade</taxon>
        <taxon>Trifolieae</taxon>
        <taxon>Medicago</taxon>
    </lineage>
</organism>
<accession>I3T105</accession>
<evidence type="ECO:0000313" key="1">
    <source>
        <dbReference type="EMBL" id="AFK46197.1"/>
    </source>
</evidence>
<dbReference type="EMBL" id="BT146403">
    <property type="protein sequence ID" value="AFK46197.1"/>
    <property type="molecule type" value="mRNA"/>
</dbReference>
<protein>
    <submittedName>
        <fullName evidence="1">Uncharacterized protein</fullName>
    </submittedName>
</protein>